<accession>A0A4Q0XW56</accession>
<evidence type="ECO:0000256" key="2">
    <source>
        <dbReference type="ARBA" id="ARBA00022989"/>
    </source>
</evidence>
<keyword evidence="1 4" id="KW-0812">Transmembrane</keyword>
<evidence type="ECO:0000313" key="6">
    <source>
        <dbReference type="Proteomes" id="UP000290657"/>
    </source>
</evidence>
<comment type="caution">
    <text evidence="5">The sequence shown here is derived from an EMBL/GenBank/DDBJ whole genome shotgun (WGS) entry which is preliminary data.</text>
</comment>
<feature type="transmembrane region" description="Helical" evidence="4">
    <location>
        <begin position="384"/>
        <end position="402"/>
    </location>
</feature>
<feature type="transmembrane region" description="Helical" evidence="4">
    <location>
        <begin position="346"/>
        <end position="364"/>
    </location>
</feature>
<feature type="transmembrane region" description="Helical" evidence="4">
    <location>
        <begin position="287"/>
        <end position="307"/>
    </location>
</feature>
<evidence type="ECO:0000256" key="1">
    <source>
        <dbReference type="ARBA" id="ARBA00022692"/>
    </source>
</evidence>
<dbReference type="RefSeq" id="WP_128994595.1">
    <property type="nucleotide sequence ID" value="NZ_PDKN01000001.1"/>
</dbReference>
<dbReference type="GO" id="GO:0022857">
    <property type="term" value="F:transmembrane transporter activity"/>
    <property type="evidence" value="ECO:0007669"/>
    <property type="project" value="InterPro"/>
</dbReference>
<feature type="transmembrane region" description="Helical" evidence="4">
    <location>
        <begin position="105"/>
        <end position="126"/>
    </location>
</feature>
<dbReference type="InterPro" id="IPR011701">
    <property type="entry name" value="MFS"/>
</dbReference>
<feature type="transmembrane region" description="Helical" evidence="4">
    <location>
        <begin position="132"/>
        <end position="150"/>
    </location>
</feature>
<dbReference type="PANTHER" id="PTHR23526:SF2">
    <property type="entry name" value="MAJOR FACILITATOR SUPERFAMILY (MFS) PROFILE DOMAIN-CONTAINING PROTEIN"/>
    <property type="match status" value="1"/>
</dbReference>
<dbReference type="PANTHER" id="PTHR23526">
    <property type="entry name" value="INTEGRAL MEMBRANE TRANSPORT PROTEIN-RELATED"/>
    <property type="match status" value="1"/>
</dbReference>
<dbReference type="Pfam" id="PF07690">
    <property type="entry name" value="MFS_1"/>
    <property type="match status" value="1"/>
</dbReference>
<feature type="transmembrane region" description="Helical" evidence="4">
    <location>
        <begin position="171"/>
        <end position="191"/>
    </location>
</feature>
<dbReference type="SUPFAM" id="SSF103473">
    <property type="entry name" value="MFS general substrate transporter"/>
    <property type="match status" value="1"/>
</dbReference>
<dbReference type="InterPro" id="IPR052528">
    <property type="entry name" value="Sugar_transport-like"/>
</dbReference>
<evidence type="ECO:0000313" key="5">
    <source>
        <dbReference type="EMBL" id="RXJ60459.1"/>
    </source>
</evidence>
<feature type="transmembrane region" description="Helical" evidence="4">
    <location>
        <begin position="203"/>
        <end position="221"/>
    </location>
</feature>
<protein>
    <submittedName>
        <fullName evidence="5">MFS transporter</fullName>
    </submittedName>
</protein>
<reference evidence="5 6" key="1">
    <citation type="submission" date="2017-10" db="EMBL/GenBank/DDBJ databases">
        <title>Genomics of the genus Arcobacter.</title>
        <authorList>
            <person name="Perez-Cataluna A."/>
            <person name="Figueras M.J."/>
        </authorList>
    </citation>
    <scope>NUCLEOTIDE SEQUENCE [LARGE SCALE GENOMIC DNA]</scope>
    <source>
        <strain evidence="5 6">CECT 8987</strain>
    </source>
</reference>
<feature type="transmembrane region" description="Helical" evidence="4">
    <location>
        <begin position="319"/>
        <end position="340"/>
    </location>
</feature>
<sequence>MPIKKFTQHLNERLQNEEDARACKAIEERACRVVPGNYFLTLISYFFNTLADSIANAKVVIPWIMQTLNAPVFLISFLVPIRESGAMLPQLFIGAYIRQKPIRKWVWVLGALLQALTMGGIALVAYTLEGMVAGYAIIALLLLFSLARGLSSVAAKDVLGKTIPKKRRGKLTGVSSSFAGLVVIVLGAYLLFVGEKPFSPENFAVLLCLAGLCWILAAIFYGNITEYPGETEGGGNAAAIAIKKISLLKTDKMFRLFVISRALFLSSVLSAPFFIILAQEYTNSNTYLLGFFILANGLSALLSAPFWGNFADLSSRKVMIVGAMITSVLGVILFCIDLLAPHWFANIWFMPILYFFLSIGYHGIRVGRKTYVVDMAEGNKRTDYVSVSNTLIGFILLLTGFVGSLNAIMSISSIILTLSIVGFIGVYLTYKLPEVQEEE</sequence>
<gene>
    <name evidence="5" type="ORF">CRV04_00095</name>
</gene>
<evidence type="ECO:0000256" key="4">
    <source>
        <dbReference type="SAM" id="Phobius"/>
    </source>
</evidence>
<dbReference type="Gene3D" id="1.20.1250.20">
    <property type="entry name" value="MFS general substrate transporter like domains"/>
    <property type="match status" value="2"/>
</dbReference>
<keyword evidence="3 4" id="KW-0472">Membrane</keyword>
<name>A0A4Q0XW56_9BACT</name>
<feature type="transmembrane region" description="Helical" evidence="4">
    <location>
        <begin position="253"/>
        <end position="275"/>
    </location>
</feature>
<keyword evidence="2 4" id="KW-1133">Transmembrane helix</keyword>
<organism evidence="5 6">
    <name type="scientific">Candidatus Marinarcus aquaticus</name>
    <dbReference type="NCBI Taxonomy" id="2044504"/>
    <lineage>
        <taxon>Bacteria</taxon>
        <taxon>Pseudomonadati</taxon>
        <taxon>Campylobacterota</taxon>
        <taxon>Epsilonproteobacteria</taxon>
        <taxon>Campylobacterales</taxon>
        <taxon>Arcobacteraceae</taxon>
        <taxon>Candidatus Marinarcus</taxon>
    </lineage>
</organism>
<feature type="transmembrane region" description="Helical" evidence="4">
    <location>
        <begin position="408"/>
        <end position="430"/>
    </location>
</feature>
<proteinExistence type="predicted"/>
<dbReference type="InterPro" id="IPR036259">
    <property type="entry name" value="MFS_trans_sf"/>
</dbReference>
<dbReference type="OrthoDB" id="1117124at2"/>
<evidence type="ECO:0000256" key="3">
    <source>
        <dbReference type="ARBA" id="ARBA00023136"/>
    </source>
</evidence>
<dbReference type="Proteomes" id="UP000290657">
    <property type="component" value="Unassembled WGS sequence"/>
</dbReference>
<dbReference type="EMBL" id="PDKN01000001">
    <property type="protein sequence ID" value="RXJ60459.1"/>
    <property type="molecule type" value="Genomic_DNA"/>
</dbReference>
<dbReference type="AlphaFoldDB" id="A0A4Q0XW56"/>
<keyword evidence="6" id="KW-1185">Reference proteome</keyword>